<accession>A0A842HKG8</accession>
<dbReference type="RefSeq" id="WP_185778594.1">
    <property type="nucleotide sequence ID" value="NZ_JACJUU010000001.1"/>
</dbReference>
<proteinExistence type="predicted"/>
<keyword evidence="3" id="KW-1185">Reference proteome</keyword>
<keyword evidence="1" id="KW-0472">Membrane</keyword>
<dbReference type="AlphaFoldDB" id="A0A842HKG8"/>
<dbReference type="EMBL" id="JACJUU010000001">
    <property type="protein sequence ID" value="MBC2768787.1"/>
    <property type="molecule type" value="Genomic_DNA"/>
</dbReference>
<feature type="transmembrane region" description="Helical" evidence="1">
    <location>
        <begin position="104"/>
        <end position="128"/>
    </location>
</feature>
<evidence type="ECO:0000313" key="2">
    <source>
        <dbReference type="EMBL" id="MBC2768787.1"/>
    </source>
</evidence>
<keyword evidence="1" id="KW-0812">Transmembrane</keyword>
<protein>
    <submittedName>
        <fullName evidence="2">Uncharacterized protein</fullName>
    </submittedName>
</protein>
<evidence type="ECO:0000256" key="1">
    <source>
        <dbReference type="SAM" id="Phobius"/>
    </source>
</evidence>
<name>A0A842HKG8_9BURK</name>
<keyword evidence="1" id="KW-1133">Transmembrane helix</keyword>
<evidence type="ECO:0000313" key="3">
    <source>
        <dbReference type="Proteomes" id="UP000545386"/>
    </source>
</evidence>
<dbReference type="Proteomes" id="UP000545386">
    <property type="component" value="Unassembled WGS sequence"/>
</dbReference>
<reference evidence="2 3" key="1">
    <citation type="submission" date="2020-08" db="EMBL/GenBank/DDBJ databases">
        <title>Paraeoetvoesia sp. YC-7-48 draft genome sequence.</title>
        <authorList>
            <person name="Yao L."/>
        </authorList>
    </citation>
    <scope>NUCLEOTIDE SEQUENCE [LARGE SCALE GENOMIC DNA]</scope>
    <source>
        <strain evidence="3">YC-7-48</strain>
    </source>
</reference>
<comment type="caution">
    <text evidence="2">The sequence shown here is derived from an EMBL/GenBank/DDBJ whole genome shotgun (WGS) entry which is preliminary data.</text>
</comment>
<organism evidence="2 3">
    <name type="scientific">Pusillimonas minor</name>
    <dbReference type="NCBI Taxonomy" id="2697024"/>
    <lineage>
        <taxon>Bacteria</taxon>
        <taxon>Pseudomonadati</taxon>
        <taxon>Pseudomonadota</taxon>
        <taxon>Betaproteobacteria</taxon>
        <taxon>Burkholderiales</taxon>
        <taxon>Alcaligenaceae</taxon>
        <taxon>Pusillimonas</taxon>
    </lineage>
</organism>
<gene>
    <name evidence="2" type="ORF">GTU67_02525</name>
</gene>
<sequence length="129" mass="13901">MHVEHETPATSRSKLEYLYRDLLIEGHSLAQRQEAIGKQIDEASMRIESFTGQLRHATHHATQQAAARIEKAGEDATTTLNQANQRLLITQQHLTRVGQGNVKVTAAIAATAGALGGLLGVLVTTLLLG</sequence>